<evidence type="ECO:0000313" key="2">
    <source>
        <dbReference type="Proteomes" id="UP001064632"/>
    </source>
</evidence>
<organism evidence="1 2">
    <name type="scientific">Tahibacter amnicola</name>
    <dbReference type="NCBI Taxonomy" id="2976241"/>
    <lineage>
        <taxon>Bacteria</taxon>
        <taxon>Pseudomonadati</taxon>
        <taxon>Pseudomonadota</taxon>
        <taxon>Gammaproteobacteria</taxon>
        <taxon>Lysobacterales</taxon>
        <taxon>Rhodanobacteraceae</taxon>
        <taxon>Tahibacter</taxon>
    </lineage>
</organism>
<accession>A0ABY6BCZ1</accession>
<reference evidence="1" key="1">
    <citation type="submission" date="2022-09" db="EMBL/GenBank/DDBJ databases">
        <title>Tahibacter sp. nov., isolated from a fresh water.</title>
        <authorList>
            <person name="Baek J.H."/>
            <person name="Lee J.K."/>
            <person name="Kim J.M."/>
            <person name="Jeon C.O."/>
        </authorList>
    </citation>
    <scope>NUCLEOTIDE SEQUENCE</scope>
    <source>
        <strain evidence="1">W38</strain>
    </source>
</reference>
<evidence type="ECO:0008006" key="3">
    <source>
        <dbReference type="Google" id="ProtNLM"/>
    </source>
</evidence>
<dbReference type="Proteomes" id="UP001064632">
    <property type="component" value="Chromosome"/>
</dbReference>
<evidence type="ECO:0000313" key="1">
    <source>
        <dbReference type="EMBL" id="UXI67909.1"/>
    </source>
</evidence>
<name>A0ABY6BCZ1_9GAMM</name>
<gene>
    <name evidence="1" type="ORF">N4264_24800</name>
</gene>
<proteinExistence type="predicted"/>
<keyword evidence="2" id="KW-1185">Reference proteome</keyword>
<protein>
    <recommendedName>
        <fullName evidence="3">Immunity protein 26 of polymorphic toxin system</fullName>
    </recommendedName>
</protein>
<sequence length="170" mass="18445">MRMQFVGGEAEAGGPRHGYAVHGIYRNESTRELVGIFIFEQSPQEDAGRAGDRLWQSGRYSVVGGLGVIRLENITVGDRWYAFHIAPRARSYLVVEGSGGQDIPASMMWSPELIELLLQATSHGDAAGKVICALVSRSCVPVAEGVSEQAVRQLQAHWAADHTLTEIVGK</sequence>
<dbReference type="EMBL" id="CP104694">
    <property type="protein sequence ID" value="UXI67909.1"/>
    <property type="molecule type" value="Genomic_DNA"/>
</dbReference>
<dbReference type="RefSeq" id="WP_261694878.1">
    <property type="nucleotide sequence ID" value="NZ_CP104694.1"/>
</dbReference>